<proteinExistence type="predicted"/>
<dbReference type="SUPFAM" id="SSF52047">
    <property type="entry name" value="RNI-like"/>
    <property type="match status" value="1"/>
</dbReference>
<evidence type="ECO:0000259" key="1">
    <source>
        <dbReference type="PROSITE" id="PS50181"/>
    </source>
</evidence>
<reference evidence="3" key="1">
    <citation type="submission" date="2017-02" db="UniProtKB">
        <authorList>
            <consortium name="WormBaseParasite"/>
        </authorList>
    </citation>
    <scope>IDENTIFICATION</scope>
</reference>
<accession>A0A0N5A274</accession>
<dbReference type="SUPFAM" id="SSF81383">
    <property type="entry name" value="F-box domain"/>
    <property type="match status" value="1"/>
</dbReference>
<dbReference type="InterPro" id="IPR036047">
    <property type="entry name" value="F-box-like_dom_sf"/>
</dbReference>
<feature type="domain" description="F-box" evidence="1">
    <location>
        <begin position="1"/>
        <end position="39"/>
    </location>
</feature>
<dbReference type="InterPro" id="IPR001810">
    <property type="entry name" value="F-box_dom"/>
</dbReference>
<evidence type="ECO:0000313" key="2">
    <source>
        <dbReference type="Proteomes" id="UP000038045"/>
    </source>
</evidence>
<dbReference type="SMART" id="SM00256">
    <property type="entry name" value="FBOX"/>
    <property type="match status" value="1"/>
</dbReference>
<keyword evidence="2" id="KW-1185">Reference proteome</keyword>
<sequence>MIEVLPIELWKKVLKYLNKSTKYSASLACSTWRNLLSNDIPRPYSIHINLDASCSACVKFVNEYSTYIAVCQCRSHHETHNNMISMILNDARDRLTELLIEDSLINKDIDSYISQKTLSIILSKCGTNLKELQFSEVDFTHIQAWCLAFISIFKLNRIVFKDCQFPVDSILNESFLIRCLTKSFEHLTHIEFTNSDFISDKFGMVVAKSCIRLEYLNINECKKMTSLTVIAFCENLQYHLKTFINIHMVNTKINCTELQRQLVNPLLHCGPSWEVNQVILSIGFRQPTLVLKNRSSHLLITLYV</sequence>
<dbReference type="STRING" id="131310.A0A0N5A274"/>
<name>A0A0N5A274_PARTI</name>
<organism evidence="2 3">
    <name type="scientific">Parastrongyloides trichosuri</name>
    <name type="common">Possum-specific nematode worm</name>
    <dbReference type="NCBI Taxonomy" id="131310"/>
    <lineage>
        <taxon>Eukaryota</taxon>
        <taxon>Metazoa</taxon>
        <taxon>Ecdysozoa</taxon>
        <taxon>Nematoda</taxon>
        <taxon>Chromadorea</taxon>
        <taxon>Rhabditida</taxon>
        <taxon>Tylenchina</taxon>
        <taxon>Panagrolaimomorpha</taxon>
        <taxon>Strongyloidoidea</taxon>
        <taxon>Strongyloididae</taxon>
        <taxon>Parastrongyloides</taxon>
    </lineage>
</organism>
<dbReference type="AlphaFoldDB" id="A0A0N5A274"/>
<evidence type="ECO:0000313" key="3">
    <source>
        <dbReference type="WBParaSite" id="PTRK_0001571800.1"/>
    </source>
</evidence>
<dbReference type="Pfam" id="PF00646">
    <property type="entry name" value="F-box"/>
    <property type="match status" value="1"/>
</dbReference>
<dbReference type="InterPro" id="IPR032675">
    <property type="entry name" value="LRR_dom_sf"/>
</dbReference>
<dbReference type="PROSITE" id="PS50181">
    <property type="entry name" value="FBOX"/>
    <property type="match status" value="1"/>
</dbReference>
<dbReference type="Gene3D" id="3.80.10.10">
    <property type="entry name" value="Ribonuclease Inhibitor"/>
    <property type="match status" value="1"/>
</dbReference>
<protein>
    <submittedName>
        <fullName evidence="3">F-box domain-containing protein</fullName>
    </submittedName>
</protein>
<dbReference type="WBParaSite" id="PTRK_0001571800.1">
    <property type="protein sequence ID" value="PTRK_0001571800.1"/>
    <property type="gene ID" value="PTRK_0001571800"/>
</dbReference>
<dbReference type="Proteomes" id="UP000038045">
    <property type="component" value="Unplaced"/>
</dbReference>